<organism evidence="1 2">
    <name type="scientific">Thanatephorus cucumeris (strain AG1-IA)</name>
    <name type="common">Rice sheath blight fungus</name>
    <name type="synonym">Rhizoctonia solani</name>
    <dbReference type="NCBI Taxonomy" id="983506"/>
    <lineage>
        <taxon>Eukaryota</taxon>
        <taxon>Fungi</taxon>
        <taxon>Dikarya</taxon>
        <taxon>Basidiomycota</taxon>
        <taxon>Agaricomycotina</taxon>
        <taxon>Agaricomycetes</taxon>
        <taxon>Cantharellales</taxon>
        <taxon>Ceratobasidiaceae</taxon>
        <taxon>Rhizoctonia</taxon>
        <taxon>Rhizoctonia solani AG-1</taxon>
    </lineage>
</organism>
<evidence type="ECO:0000313" key="2">
    <source>
        <dbReference type="Proteomes" id="UP000011668"/>
    </source>
</evidence>
<sequence>MTRDGNGYYARARADPDALTHISPIIIHVALRVKLEYLSVGTQGATGHAGTGAYPYPSLPMIRRALFGKDVVRISCFDFKASAVHVVGTIFSDHAQFFMTDPNEPKAGPGMYRG</sequence>
<dbReference type="EMBL" id="AFRT01000719">
    <property type="protein sequence ID" value="ELU42784.1"/>
    <property type="molecule type" value="Genomic_DNA"/>
</dbReference>
<reference evidence="1 2" key="1">
    <citation type="journal article" date="2013" name="Nat. Commun.">
        <title>The evolution and pathogenic mechanisms of the rice sheath blight pathogen.</title>
        <authorList>
            <person name="Zheng A."/>
            <person name="Lin R."/>
            <person name="Xu L."/>
            <person name="Qin P."/>
            <person name="Tang C."/>
            <person name="Ai P."/>
            <person name="Zhang D."/>
            <person name="Liu Y."/>
            <person name="Sun Z."/>
            <person name="Feng H."/>
            <person name="Wang Y."/>
            <person name="Chen Y."/>
            <person name="Liang X."/>
            <person name="Fu R."/>
            <person name="Li Q."/>
            <person name="Zhang J."/>
            <person name="Yu X."/>
            <person name="Xie Z."/>
            <person name="Ding L."/>
            <person name="Guan P."/>
            <person name="Tang J."/>
            <person name="Liang Y."/>
            <person name="Wang S."/>
            <person name="Deng Q."/>
            <person name="Li S."/>
            <person name="Zhu J."/>
            <person name="Wang L."/>
            <person name="Liu H."/>
            <person name="Li P."/>
        </authorList>
    </citation>
    <scope>NUCLEOTIDE SEQUENCE [LARGE SCALE GENOMIC DNA]</scope>
    <source>
        <strain evidence="2">AG-1 IA</strain>
    </source>
</reference>
<dbReference type="HOGENOM" id="CLU_2122745_0_0_1"/>
<dbReference type="Proteomes" id="UP000011668">
    <property type="component" value="Unassembled WGS sequence"/>
</dbReference>
<evidence type="ECO:0000313" key="1">
    <source>
        <dbReference type="EMBL" id="ELU42784.1"/>
    </source>
</evidence>
<name>L8X2F7_THACA</name>
<accession>L8X2F7</accession>
<dbReference type="AlphaFoldDB" id="L8X2F7"/>
<keyword evidence="2" id="KW-1185">Reference proteome</keyword>
<proteinExistence type="predicted"/>
<protein>
    <submittedName>
        <fullName evidence="1">Uncharacterized protein</fullName>
    </submittedName>
</protein>
<gene>
    <name evidence="1" type="ORF">AG1IA_03191</name>
</gene>
<comment type="caution">
    <text evidence="1">The sequence shown here is derived from an EMBL/GenBank/DDBJ whole genome shotgun (WGS) entry which is preliminary data.</text>
</comment>